<evidence type="ECO:0000256" key="1">
    <source>
        <dbReference type="SAM" id="Phobius"/>
    </source>
</evidence>
<keyword evidence="1" id="KW-0472">Membrane</keyword>
<keyword evidence="3" id="KW-1185">Reference proteome</keyword>
<reference evidence="2 3" key="1">
    <citation type="submission" date="2021-06" db="EMBL/GenBank/DDBJ databases">
        <title>Enterococcus alishanensis sp. nov., a novel lactic acid bacterium isolated from fresh coffee beans.</title>
        <authorList>
            <person name="Chen Y.-S."/>
        </authorList>
    </citation>
    <scope>NUCLEOTIDE SEQUENCE [LARGE SCALE GENOMIC DNA]</scope>
    <source>
        <strain evidence="2 3">ALS3</strain>
    </source>
</reference>
<comment type="caution">
    <text evidence="2">The sequence shown here is derived from an EMBL/GenBank/DDBJ whole genome shotgun (WGS) entry which is preliminary data.</text>
</comment>
<gene>
    <name evidence="2" type="ORF">KUA55_13170</name>
</gene>
<dbReference type="Proteomes" id="UP000774130">
    <property type="component" value="Unassembled WGS sequence"/>
</dbReference>
<dbReference type="EMBL" id="JAHUZB010000005">
    <property type="protein sequence ID" value="MBV7391634.1"/>
    <property type="molecule type" value="Genomic_DNA"/>
</dbReference>
<feature type="transmembrane region" description="Helical" evidence="1">
    <location>
        <begin position="7"/>
        <end position="28"/>
    </location>
</feature>
<evidence type="ECO:0000313" key="3">
    <source>
        <dbReference type="Proteomes" id="UP000774130"/>
    </source>
</evidence>
<keyword evidence="1" id="KW-1133">Transmembrane helix</keyword>
<dbReference type="RefSeq" id="WP_218326843.1">
    <property type="nucleotide sequence ID" value="NZ_JAHUZB010000005.1"/>
</dbReference>
<proteinExistence type="predicted"/>
<name>A0ABS6TFF0_9ENTE</name>
<keyword evidence="1" id="KW-0812">Transmembrane</keyword>
<organism evidence="2 3">
    <name type="scientific">Enterococcus alishanensis</name>
    <dbReference type="NCBI Taxonomy" id="1303817"/>
    <lineage>
        <taxon>Bacteria</taxon>
        <taxon>Bacillati</taxon>
        <taxon>Bacillota</taxon>
        <taxon>Bacilli</taxon>
        <taxon>Lactobacillales</taxon>
        <taxon>Enterococcaceae</taxon>
        <taxon>Enterococcus</taxon>
    </lineage>
</organism>
<feature type="transmembrane region" description="Helical" evidence="1">
    <location>
        <begin position="75"/>
        <end position="93"/>
    </location>
</feature>
<sequence>MNKFTYLIVHLLQIVCLYFIYVFNDFYHNRLGFMRNTAYFQEKFASKYSSFLWLIPTLFLLLAIIFVVRKKTLESLIFLIESLLFAGWIFFFSLEQFEIYFLIAGIFTLVLILQLVLVSLQKRKVA</sequence>
<evidence type="ECO:0000313" key="2">
    <source>
        <dbReference type="EMBL" id="MBV7391634.1"/>
    </source>
</evidence>
<feature type="transmembrane region" description="Helical" evidence="1">
    <location>
        <begin position="48"/>
        <end position="68"/>
    </location>
</feature>
<feature type="transmembrane region" description="Helical" evidence="1">
    <location>
        <begin position="99"/>
        <end position="120"/>
    </location>
</feature>
<protein>
    <submittedName>
        <fullName evidence="2">Uncharacterized protein</fullName>
    </submittedName>
</protein>
<accession>A0ABS6TFF0</accession>